<evidence type="ECO:0000256" key="2">
    <source>
        <dbReference type="ARBA" id="ARBA00023125"/>
    </source>
</evidence>
<dbReference type="GO" id="GO:0003677">
    <property type="term" value="F:DNA binding"/>
    <property type="evidence" value="ECO:0007669"/>
    <property type="project" value="UniProtKB-KW"/>
</dbReference>
<organism evidence="5 6">
    <name type="scientific">Eilatimonas milleporae</name>
    <dbReference type="NCBI Taxonomy" id="911205"/>
    <lineage>
        <taxon>Bacteria</taxon>
        <taxon>Pseudomonadati</taxon>
        <taxon>Pseudomonadota</taxon>
        <taxon>Alphaproteobacteria</taxon>
        <taxon>Kordiimonadales</taxon>
        <taxon>Kordiimonadaceae</taxon>
        <taxon>Eilatimonas</taxon>
    </lineage>
</organism>
<evidence type="ECO:0000256" key="1">
    <source>
        <dbReference type="ARBA" id="ARBA00023015"/>
    </source>
</evidence>
<reference evidence="5 6" key="1">
    <citation type="submission" date="2018-10" db="EMBL/GenBank/DDBJ databases">
        <title>Genomic Encyclopedia of Archaeal and Bacterial Type Strains, Phase II (KMG-II): from individual species to whole genera.</title>
        <authorList>
            <person name="Goeker M."/>
        </authorList>
    </citation>
    <scope>NUCLEOTIDE SEQUENCE [LARGE SCALE GENOMIC DNA]</scope>
    <source>
        <strain evidence="5 6">DSM 25217</strain>
    </source>
</reference>
<dbReference type="InterPro" id="IPR005143">
    <property type="entry name" value="TF_LuxR_autoind-bd_dom"/>
</dbReference>
<evidence type="ECO:0000313" key="6">
    <source>
        <dbReference type="Proteomes" id="UP000271227"/>
    </source>
</evidence>
<dbReference type="SUPFAM" id="SSF75516">
    <property type="entry name" value="Pheromone-binding domain of LuxR-like quorum-sensing transcription factors"/>
    <property type="match status" value="1"/>
</dbReference>
<sequence>MTNITSGRQQDIRHNVAEFQIYRSLNSSRDFAEFNKLIGQYLRSFGFDEHAFGRVHTEGKINTPSRTTSTEMREIYYEEGLFEHSLIDQFVRNNSKPIFQSEIENNFNTISFSTDFTKTNVRVFELFKQFGYNDFYIMPGKASNGHGNIVLSVTHRDMERPEFRKKVEQAKHGLHSLLAAIDYVGTKKFPNFFLSEEESPDIIISPRPLEILTLMAQEDMSLQETADHLGRSVHTLNQQVAAARRAFGVDTTIGAVYQAIREGLIVCDKKTSASRS</sequence>
<dbReference type="Gene3D" id="1.10.10.10">
    <property type="entry name" value="Winged helix-like DNA-binding domain superfamily/Winged helix DNA-binding domain"/>
    <property type="match status" value="1"/>
</dbReference>
<dbReference type="Pfam" id="PF03472">
    <property type="entry name" value="Autoind_bind"/>
    <property type="match status" value="1"/>
</dbReference>
<dbReference type="OrthoDB" id="5746767at2"/>
<dbReference type="InterPro" id="IPR016032">
    <property type="entry name" value="Sig_transdc_resp-reg_C-effctor"/>
</dbReference>
<dbReference type="RefSeq" id="WP_121938111.1">
    <property type="nucleotide sequence ID" value="NZ_REFR01000010.1"/>
</dbReference>
<accession>A0A3M0CJ26</accession>
<name>A0A3M0CJ26_9PROT</name>
<gene>
    <name evidence="5" type="ORF">BXY39_1417</name>
</gene>
<proteinExistence type="predicted"/>
<dbReference type="EMBL" id="REFR01000010">
    <property type="protein sequence ID" value="RMB08777.1"/>
    <property type="molecule type" value="Genomic_DNA"/>
</dbReference>
<dbReference type="InterPro" id="IPR036388">
    <property type="entry name" value="WH-like_DNA-bd_sf"/>
</dbReference>
<comment type="caution">
    <text evidence="5">The sequence shown here is derived from an EMBL/GenBank/DDBJ whole genome shotgun (WGS) entry which is preliminary data.</text>
</comment>
<dbReference type="AlphaFoldDB" id="A0A3M0CJ26"/>
<dbReference type="SMART" id="SM00421">
    <property type="entry name" value="HTH_LUXR"/>
    <property type="match status" value="1"/>
</dbReference>
<keyword evidence="6" id="KW-1185">Reference proteome</keyword>
<dbReference type="InterPro" id="IPR000792">
    <property type="entry name" value="Tscrpt_reg_LuxR_C"/>
</dbReference>
<keyword evidence="1" id="KW-0805">Transcription regulation</keyword>
<evidence type="ECO:0000313" key="5">
    <source>
        <dbReference type="EMBL" id="RMB08777.1"/>
    </source>
</evidence>
<keyword evidence="3" id="KW-0804">Transcription</keyword>
<protein>
    <submittedName>
        <fullName evidence="5">Autoinducer binding domain-containing protein</fullName>
    </submittedName>
</protein>
<feature type="domain" description="HTH luxR-type" evidence="4">
    <location>
        <begin position="201"/>
        <end position="259"/>
    </location>
</feature>
<dbReference type="Proteomes" id="UP000271227">
    <property type="component" value="Unassembled WGS sequence"/>
</dbReference>
<evidence type="ECO:0000259" key="4">
    <source>
        <dbReference type="SMART" id="SM00421"/>
    </source>
</evidence>
<dbReference type="Gene3D" id="3.30.450.80">
    <property type="entry name" value="Transcription factor LuxR-like, autoinducer-binding domain"/>
    <property type="match status" value="1"/>
</dbReference>
<keyword evidence="2" id="KW-0238">DNA-binding</keyword>
<dbReference type="InParanoid" id="A0A3M0CJ26"/>
<evidence type="ECO:0000256" key="3">
    <source>
        <dbReference type="ARBA" id="ARBA00023163"/>
    </source>
</evidence>
<dbReference type="GO" id="GO:0006355">
    <property type="term" value="P:regulation of DNA-templated transcription"/>
    <property type="evidence" value="ECO:0007669"/>
    <property type="project" value="InterPro"/>
</dbReference>
<dbReference type="InterPro" id="IPR036693">
    <property type="entry name" value="TF_LuxR_autoind-bd_dom_sf"/>
</dbReference>
<dbReference type="SUPFAM" id="SSF46894">
    <property type="entry name" value="C-terminal effector domain of the bipartite response regulators"/>
    <property type="match status" value="1"/>
</dbReference>